<organism evidence="3 4">
    <name type="scientific">Nitrosospira multiformis</name>
    <dbReference type="NCBI Taxonomy" id="1231"/>
    <lineage>
        <taxon>Bacteria</taxon>
        <taxon>Pseudomonadati</taxon>
        <taxon>Pseudomonadota</taxon>
        <taxon>Betaproteobacteria</taxon>
        <taxon>Nitrosomonadales</taxon>
        <taxon>Nitrosomonadaceae</taxon>
        <taxon>Nitrosospira</taxon>
    </lineage>
</organism>
<name>A0ABY0TJ07_9PROT</name>
<dbReference type="SUPFAM" id="SSF159245">
    <property type="entry name" value="AttH-like"/>
    <property type="match status" value="1"/>
</dbReference>
<protein>
    <submittedName>
        <fullName evidence="3">Predicted secreted hydrolase</fullName>
    </submittedName>
</protein>
<dbReference type="Pfam" id="PF07143">
    <property type="entry name" value="CrtC"/>
    <property type="match status" value="1"/>
</dbReference>
<dbReference type="InterPro" id="IPR010791">
    <property type="entry name" value="AttH_dom"/>
</dbReference>
<feature type="region of interest" description="Disordered" evidence="1">
    <location>
        <begin position="43"/>
        <end position="65"/>
    </location>
</feature>
<dbReference type="Pfam" id="PF17186">
    <property type="entry name" value="Lipocalin_9"/>
    <property type="match status" value="1"/>
</dbReference>
<evidence type="ECO:0000313" key="4">
    <source>
        <dbReference type="Proteomes" id="UP000183471"/>
    </source>
</evidence>
<evidence type="ECO:0000256" key="1">
    <source>
        <dbReference type="SAM" id="MobiDB-lite"/>
    </source>
</evidence>
<sequence length="398" mass="44518">MYFFRCDPIHMGGSRKSGHPIMLLARMMILSLHLVAACATAQSPPGLPSGSPPQSPPQSSQLPPRFSQVVPGVTLTFPQDFGAHPSFRTEWWYVTGWLETPDKKPLGFQITFFRAATEIDRANPSRFAPKQLIIAHVALSDPAIGKLLHDQKSAREGFGLAYAKEGDTDVRLDDWRMVREENGRYETTVEARDFTLRLSLTPSQPPMKQDKNGFSRKGPRPEQASYYYSEPHLQVSGTITRHGKPVPVSGTAWLDHEWSTAYLDPDADGWDWVGASLDDGSALMAFRIRGKDGSKVWAYAGLRDASGRITLYEPEQVHFHPQRTWHSPRTDAAYPVAMRIQTGSTEWLLTPLQDDQELDSRQSTGAVYWEGAVTITRDGKPAGRGYFEMTGYVKPLKL</sequence>
<dbReference type="InterPro" id="IPR023374">
    <property type="entry name" value="AttH-like_dom_sf"/>
</dbReference>
<gene>
    <name evidence="3" type="ORF">SAMN05216402_2799</name>
</gene>
<feature type="compositionally biased region" description="Pro residues" evidence="1">
    <location>
        <begin position="45"/>
        <end position="56"/>
    </location>
</feature>
<dbReference type="PANTHER" id="PTHR38591:SF1">
    <property type="entry name" value="BLL1000 PROTEIN"/>
    <property type="match status" value="1"/>
</dbReference>
<feature type="domain" description="AttH" evidence="2">
    <location>
        <begin position="89"/>
        <end position="260"/>
    </location>
</feature>
<dbReference type="EMBL" id="FNKY01000001">
    <property type="protein sequence ID" value="SDQ91364.1"/>
    <property type="molecule type" value="Genomic_DNA"/>
</dbReference>
<keyword evidence="4" id="KW-1185">Reference proteome</keyword>
<evidence type="ECO:0000313" key="3">
    <source>
        <dbReference type="EMBL" id="SDQ91364.1"/>
    </source>
</evidence>
<reference evidence="3 4" key="1">
    <citation type="submission" date="2016-10" db="EMBL/GenBank/DDBJ databases">
        <authorList>
            <person name="Varghese N."/>
            <person name="Submissions S."/>
        </authorList>
    </citation>
    <scope>NUCLEOTIDE SEQUENCE [LARGE SCALE GENOMIC DNA]</scope>
    <source>
        <strain evidence="3 4">Nl1</strain>
    </source>
</reference>
<accession>A0ABY0TJ07</accession>
<dbReference type="GO" id="GO:0016787">
    <property type="term" value="F:hydrolase activity"/>
    <property type="evidence" value="ECO:0007669"/>
    <property type="project" value="UniProtKB-KW"/>
</dbReference>
<evidence type="ECO:0000259" key="2">
    <source>
        <dbReference type="Pfam" id="PF07143"/>
    </source>
</evidence>
<dbReference type="PANTHER" id="PTHR38591">
    <property type="entry name" value="HYDROLASE"/>
    <property type="match status" value="1"/>
</dbReference>
<proteinExistence type="predicted"/>
<comment type="caution">
    <text evidence="3">The sequence shown here is derived from an EMBL/GenBank/DDBJ whole genome shotgun (WGS) entry which is preliminary data.</text>
</comment>
<keyword evidence="3" id="KW-0378">Hydrolase</keyword>
<dbReference type="Proteomes" id="UP000183471">
    <property type="component" value="Unassembled WGS sequence"/>
</dbReference>
<feature type="region of interest" description="Disordered" evidence="1">
    <location>
        <begin position="200"/>
        <end position="221"/>
    </location>
</feature>
<dbReference type="Gene3D" id="2.40.370.10">
    <property type="entry name" value="AttH-like domain"/>
    <property type="match status" value="2"/>
</dbReference>